<dbReference type="KEGG" id="sje:AAV35_013330"/>
<dbReference type="CDD" id="cd00483">
    <property type="entry name" value="HPPK"/>
    <property type="match status" value="1"/>
</dbReference>
<feature type="domain" description="7,8-dihydro-6-hydroxymethylpterin-pyrophosphokinase" evidence="9">
    <location>
        <begin position="89"/>
        <end position="100"/>
    </location>
</feature>
<dbReference type="PANTHER" id="PTHR43071:SF1">
    <property type="entry name" value="2-AMINO-4-HYDROXY-6-HYDROXYMETHYLDIHYDROPTERIDINE PYROPHOSPHOKINASE"/>
    <property type="match status" value="1"/>
</dbReference>
<evidence type="ECO:0000256" key="1">
    <source>
        <dbReference type="ARBA" id="ARBA00000198"/>
    </source>
</evidence>
<evidence type="ECO:0000256" key="7">
    <source>
        <dbReference type="ARBA" id="ARBA00022840"/>
    </source>
</evidence>
<dbReference type="NCBIfam" id="TIGR01498">
    <property type="entry name" value="folK"/>
    <property type="match status" value="1"/>
</dbReference>
<dbReference type="Gene3D" id="3.30.70.560">
    <property type="entry name" value="7,8-Dihydro-6-hydroxymethylpterin-pyrophosphokinase HPPK"/>
    <property type="match status" value="1"/>
</dbReference>
<evidence type="ECO:0000259" key="9">
    <source>
        <dbReference type="PROSITE" id="PS00794"/>
    </source>
</evidence>
<accession>A0AAC8T763</accession>
<keyword evidence="4" id="KW-0808">Transferase</keyword>
<evidence type="ECO:0000313" key="10">
    <source>
        <dbReference type="EMBL" id="AKG05629.1"/>
    </source>
</evidence>
<dbReference type="Pfam" id="PF01288">
    <property type="entry name" value="HPPK"/>
    <property type="match status" value="1"/>
</dbReference>
<evidence type="ECO:0000256" key="3">
    <source>
        <dbReference type="ARBA" id="ARBA00013253"/>
    </source>
</evidence>
<dbReference type="InterPro" id="IPR000550">
    <property type="entry name" value="Hppk"/>
</dbReference>
<dbReference type="SUPFAM" id="SSF55083">
    <property type="entry name" value="6-hydroxymethyl-7,8-dihydropterin pyrophosphokinase, HPPK"/>
    <property type="match status" value="1"/>
</dbReference>
<evidence type="ECO:0000256" key="4">
    <source>
        <dbReference type="ARBA" id="ARBA00022679"/>
    </source>
</evidence>
<dbReference type="GO" id="GO:0005524">
    <property type="term" value="F:ATP binding"/>
    <property type="evidence" value="ECO:0007669"/>
    <property type="project" value="UniProtKB-KW"/>
</dbReference>
<reference evidence="11" key="1">
    <citation type="submission" date="2015-06" db="EMBL/GenBank/DDBJ databases">
        <title>Salimicrobium jeotgali MJ3, isolated from Myulchi jeot, a traditional Korean fermented seafood.</title>
        <authorList>
            <person name="Kim K.H."/>
            <person name="Jeon C.O."/>
            <person name="Jin H.M."/>
        </authorList>
    </citation>
    <scope>NUCLEOTIDE SEQUENCE [LARGE SCALE GENOMIC DNA]</scope>
    <source>
        <strain evidence="11">MJ3</strain>
    </source>
</reference>
<dbReference type="PANTHER" id="PTHR43071">
    <property type="entry name" value="2-AMINO-4-HYDROXY-6-HYDROXYMETHYLDIHYDROPTERIDINE PYROPHOSPHOKINASE"/>
    <property type="match status" value="1"/>
</dbReference>
<keyword evidence="8" id="KW-0289">Folate biosynthesis</keyword>
<dbReference type="GO" id="GO:0016301">
    <property type="term" value="F:kinase activity"/>
    <property type="evidence" value="ECO:0007669"/>
    <property type="project" value="UniProtKB-KW"/>
</dbReference>
<keyword evidence="6" id="KW-0418">Kinase</keyword>
<sequence>MMNTAYVALGSNIDPRKTYFQEAIRLLGEHPSVKVERFSALYETDPVGYVEQEDFLNMVIMLSTSLEPLELLDVCQNIELELGRERLVKWGPRTIDLDILAFNRKEINTDRLVLPHPHLHERAFALIPLADVEKKLIIPNDGKSVEELVERLSEQEWKAVRKVDCRL</sequence>
<evidence type="ECO:0000256" key="5">
    <source>
        <dbReference type="ARBA" id="ARBA00022741"/>
    </source>
</evidence>
<comment type="pathway">
    <text evidence="2">Cofactor biosynthesis; tetrahydrofolate biosynthesis; 2-amino-4-hydroxy-6-hydroxymethyl-7,8-dihydropteridine diphosphate from 7,8-dihydroneopterin triphosphate: step 4/4.</text>
</comment>
<dbReference type="InterPro" id="IPR035907">
    <property type="entry name" value="Hppk_sf"/>
</dbReference>
<keyword evidence="5" id="KW-0547">Nucleotide-binding</keyword>
<organism evidence="10 11">
    <name type="scientific">Salimicrobium jeotgali</name>
    <dbReference type="NCBI Taxonomy" id="1230341"/>
    <lineage>
        <taxon>Bacteria</taxon>
        <taxon>Bacillati</taxon>
        <taxon>Bacillota</taxon>
        <taxon>Bacilli</taxon>
        <taxon>Bacillales</taxon>
        <taxon>Bacillaceae</taxon>
        <taxon>Salimicrobium</taxon>
    </lineage>
</organism>
<dbReference type="Proteomes" id="UP000092654">
    <property type="component" value="Chromosome"/>
</dbReference>
<dbReference type="GO" id="GO:0046656">
    <property type="term" value="P:folic acid biosynthetic process"/>
    <property type="evidence" value="ECO:0007669"/>
    <property type="project" value="UniProtKB-KW"/>
</dbReference>
<keyword evidence="7" id="KW-0067">ATP-binding</keyword>
<evidence type="ECO:0000256" key="6">
    <source>
        <dbReference type="ARBA" id="ARBA00022777"/>
    </source>
</evidence>
<evidence type="ECO:0000313" key="11">
    <source>
        <dbReference type="Proteomes" id="UP000092654"/>
    </source>
</evidence>
<dbReference type="PROSITE" id="PS00794">
    <property type="entry name" value="HPPK"/>
    <property type="match status" value="1"/>
</dbReference>
<dbReference type="EC" id="2.7.6.3" evidence="3"/>
<proteinExistence type="predicted"/>
<protein>
    <recommendedName>
        <fullName evidence="3">2-amino-4-hydroxy-6-hydroxymethyldihydropteridine diphosphokinase</fullName>
        <ecNumber evidence="3">2.7.6.3</ecNumber>
    </recommendedName>
</protein>
<name>A0AAC8T763_9BACI</name>
<evidence type="ECO:0000256" key="2">
    <source>
        <dbReference type="ARBA" id="ARBA00005051"/>
    </source>
</evidence>
<dbReference type="GO" id="GO:0003848">
    <property type="term" value="F:2-amino-4-hydroxy-6-hydroxymethyldihydropteridine diphosphokinase activity"/>
    <property type="evidence" value="ECO:0007669"/>
    <property type="project" value="UniProtKB-EC"/>
</dbReference>
<gene>
    <name evidence="10" type="ORF">AAV35_013330</name>
</gene>
<dbReference type="AlphaFoldDB" id="A0AAC8T763"/>
<dbReference type="EMBL" id="CP011361">
    <property type="protein sequence ID" value="AKG05629.1"/>
    <property type="molecule type" value="Genomic_DNA"/>
</dbReference>
<evidence type="ECO:0000256" key="8">
    <source>
        <dbReference type="ARBA" id="ARBA00022909"/>
    </source>
</evidence>
<comment type="catalytic activity">
    <reaction evidence="1">
        <text>6-hydroxymethyl-7,8-dihydropterin + ATP = (7,8-dihydropterin-6-yl)methyl diphosphate + AMP + H(+)</text>
        <dbReference type="Rhea" id="RHEA:11412"/>
        <dbReference type="ChEBI" id="CHEBI:15378"/>
        <dbReference type="ChEBI" id="CHEBI:30616"/>
        <dbReference type="ChEBI" id="CHEBI:44841"/>
        <dbReference type="ChEBI" id="CHEBI:72950"/>
        <dbReference type="ChEBI" id="CHEBI:456215"/>
        <dbReference type="EC" id="2.7.6.3"/>
    </reaction>
</comment>